<dbReference type="NCBIfam" id="TIGR03302">
    <property type="entry name" value="OM_YfiO"/>
    <property type="match status" value="1"/>
</dbReference>
<evidence type="ECO:0000313" key="5">
    <source>
        <dbReference type="EMBL" id="SVA67383.1"/>
    </source>
</evidence>
<proteinExistence type="predicted"/>
<dbReference type="InterPro" id="IPR017689">
    <property type="entry name" value="BamD"/>
</dbReference>
<feature type="domain" description="Outer membrane lipoprotein BamD-like" evidence="4">
    <location>
        <begin position="35"/>
        <end position="200"/>
    </location>
</feature>
<keyword evidence="2" id="KW-0472">Membrane</keyword>
<keyword evidence="1" id="KW-0732">Signal</keyword>
<gene>
    <name evidence="5" type="ORF">METZ01_LOCUS120237</name>
</gene>
<keyword evidence="3" id="KW-0998">Cell outer membrane</keyword>
<dbReference type="PROSITE" id="PS50005">
    <property type="entry name" value="TPR"/>
    <property type="match status" value="1"/>
</dbReference>
<sequence length="253" mass="29578">MTKRPEFLIYMILIIGCAGTTPNEELSLSERLELGLDYLDEEKYLQAQDEFNLVLIRATGTELGDDAQFFLGESYFLNKEYILAIAEYEKLTRKMGFSPFVKKARFRICEAYRLDSPIYYHDQTYTEKALEKYQEFVDDFPNSENYDTALEAMVLLRDKLAKKLYETGLLYLKMDEYEPARLSFQRVLDQFYDTDIVEIAHLGVIRSYCLEINIEKARDYWTGLEGQIKTEELIAEAEILIENAAEKKAKSEK</sequence>
<reference evidence="5" key="1">
    <citation type="submission" date="2018-05" db="EMBL/GenBank/DDBJ databases">
        <authorList>
            <person name="Lanie J.A."/>
            <person name="Ng W.-L."/>
            <person name="Kazmierczak K.M."/>
            <person name="Andrzejewski T.M."/>
            <person name="Davidsen T.M."/>
            <person name="Wayne K.J."/>
            <person name="Tettelin H."/>
            <person name="Glass J.I."/>
            <person name="Rusch D."/>
            <person name="Podicherti R."/>
            <person name="Tsui H.-C.T."/>
            <person name="Winkler M.E."/>
        </authorList>
    </citation>
    <scope>NUCLEOTIDE SEQUENCE</scope>
</reference>
<dbReference type="PROSITE" id="PS51257">
    <property type="entry name" value="PROKAR_LIPOPROTEIN"/>
    <property type="match status" value="1"/>
</dbReference>
<dbReference type="InterPro" id="IPR039565">
    <property type="entry name" value="BamD-like"/>
</dbReference>
<evidence type="ECO:0000256" key="1">
    <source>
        <dbReference type="ARBA" id="ARBA00022729"/>
    </source>
</evidence>
<dbReference type="InterPro" id="IPR019734">
    <property type="entry name" value="TPR_rpt"/>
</dbReference>
<dbReference type="Pfam" id="PF13525">
    <property type="entry name" value="YfiO"/>
    <property type="match status" value="1"/>
</dbReference>
<evidence type="ECO:0000256" key="2">
    <source>
        <dbReference type="ARBA" id="ARBA00023136"/>
    </source>
</evidence>
<accession>A0A381XT31</accession>
<protein>
    <recommendedName>
        <fullName evidence="4">Outer membrane lipoprotein BamD-like domain-containing protein</fullName>
    </recommendedName>
</protein>
<dbReference type="EMBL" id="UINC01016124">
    <property type="protein sequence ID" value="SVA67383.1"/>
    <property type="molecule type" value="Genomic_DNA"/>
</dbReference>
<dbReference type="SUPFAM" id="SSF48452">
    <property type="entry name" value="TPR-like"/>
    <property type="match status" value="1"/>
</dbReference>
<evidence type="ECO:0000256" key="3">
    <source>
        <dbReference type="ARBA" id="ARBA00023237"/>
    </source>
</evidence>
<name>A0A381XT31_9ZZZZ</name>
<dbReference type="Gene3D" id="1.25.40.10">
    <property type="entry name" value="Tetratricopeptide repeat domain"/>
    <property type="match status" value="1"/>
</dbReference>
<dbReference type="InterPro" id="IPR011990">
    <property type="entry name" value="TPR-like_helical_dom_sf"/>
</dbReference>
<dbReference type="AlphaFoldDB" id="A0A381XT31"/>
<organism evidence="5">
    <name type="scientific">marine metagenome</name>
    <dbReference type="NCBI Taxonomy" id="408172"/>
    <lineage>
        <taxon>unclassified sequences</taxon>
        <taxon>metagenomes</taxon>
        <taxon>ecological metagenomes</taxon>
    </lineage>
</organism>
<evidence type="ECO:0000259" key="4">
    <source>
        <dbReference type="Pfam" id="PF13525"/>
    </source>
</evidence>